<keyword evidence="1" id="KW-0472">Membrane</keyword>
<evidence type="ECO:0000313" key="3">
    <source>
        <dbReference type="Proteomes" id="UP000005237"/>
    </source>
</evidence>
<reference evidence="2" key="2">
    <citation type="submission" date="2022-06" db="UniProtKB">
        <authorList>
            <consortium name="EnsemblMetazoa"/>
        </authorList>
    </citation>
    <scope>IDENTIFICATION</scope>
    <source>
        <strain evidence="2">DF5081</strain>
    </source>
</reference>
<proteinExistence type="predicted"/>
<sequence length="96" mass="10830">MGNKFGNWRAKWQTATGLGKSDQISYWVADRQLEDNSPPIGQFAKNVLSKKPIYATVALCILCCIGLLQTYQLLSVYYERHEVSEATRSQLVDFGV</sequence>
<keyword evidence="3" id="KW-1185">Reference proteome</keyword>
<dbReference type="AlphaFoldDB" id="A0A8R1J2D3"/>
<organism evidence="2 3">
    <name type="scientific">Caenorhabditis japonica</name>
    <dbReference type="NCBI Taxonomy" id="281687"/>
    <lineage>
        <taxon>Eukaryota</taxon>
        <taxon>Metazoa</taxon>
        <taxon>Ecdysozoa</taxon>
        <taxon>Nematoda</taxon>
        <taxon>Chromadorea</taxon>
        <taxon>Rhabditida</taxon>
        <taxon>Rhabditina</taxon>
        <taxon>Rhabditomorpha</taxon>
        <taxon>Rhabditoidea</taxon>
        <taxon>Rhabditidae</taxon>
        <taxon>Peloderinae</taxon>
        <taxon>Caenorhabditis</taxon>
    </lineage>
</organism>
<name>A0A8R1J2D3_CAEJA</name>
<accession>A0A8R1J2D3</accession>
<keyword evidence="1" id="KW-0812">Transmembrane</keyword>
<protein>
    <submittedName>
        <fullName evidence="2">Uncharacterized protein</fullName>
    </submittedName>
</protein>
<evidence type="ECO:0000313" key="2">
    <source>
        <dbReference type="EnsemblMetazoa" id="CJA43235.1"/>
    </source>
</evidence>
<feature type="transmembrane region" description="Helical" evidence="1">
    <location>
        <begin position="53"/>
        <end position="74"/>
    </location>
</feature>
<dbReference type="Proteomes" id="UP000005237">
    <property type="component" value="Unassembled WGS sequence"/>
</dbReference>
<reference evidence="3" key="1">
    <citation type="submission" date="2010-08" db="EMBL/GenBank/DDBJ databases">
        <authorList>
            <consortium name="Caenorhabditis japonica Sequencing Consortium"/>
            <person name="Wilson R.K."/>
        </authorList>
    </citation>
    <scope>NUCLEOTIDE SEQUENCE [LARGE SCALE GENOMIC DNA]</scope>
    <source>
        <strain evidence="3">DF5081</strain>
    </source>
</reference>
<dbReference type="EnsemblMetazoa" id="CJA43235.1">
    <property type="protein sequence ID" value="CJA43235.1"/>
    <property type="gene ID" value="WBGene00219083"/>
</dbReference>
<keyword evidence="1" id="KW-1133">Transmembrane helix</keyword>
<evidence type="ECO:0000256" key="1">
    <source>
        <dbReference type="SAM" id="Phobius"/>
    </source>
</evidence>